<name>A0A0A9CRF6_ARUDO</name>
<dbReference type="AlphaFoldDB" id="A0A0A9CRF6"/>
<reference evidence="2" key="1">
    <citation type="submission" date="2014-09" db="EMBL/GenBank/DDBJ databases">
        <authorList>
            <person name="Magalhaes I.L.F."/>
            <person name="Oliveira U."/>
            <person name="Santos F.R."/>
            <person name="Vidigal T.H.D.A."/>
            <person name="Brescovit A.D."/>
            <person name="Santos A.J."/>
        </authorList>
    </citation>
    <scope>NUCLEOTIDE SEQUENCE</scope>
    <source>
        <tissue evidence="2">Shoot tissue taken approximately 20 cm above the soil surface</tissue>
    </source>
</reference>
<protein>
    <submittedName>
        <fullName evidence="2">Uncharacterized protein</fullName>
    </submittedName>
</protein>
<dbReference type="EMBL" id="GBRH01221910">
    <property type="protein sequence ID" value="JAD75985.1"/>
    <property type="molecule type" value="Transcribed_RNA"/>
</dbReference>
<evidence type="ECO:0000256" key="1">
    <source>
        <dbReference type="SAM" id="MobiDB-lite"/>
    </source>
</evidence>
<accession>A0A0A9CRF6</accession>
<sequence>MNVPLVKSRELMVEATKSSKVEADGPLPHKSGRVLAAQICATEATVAVKGYKRPKKGQLHQQRREAIGQKDGQPQGKSSSRQFDRILWTRMTLTKLKEKN</sequence>
<evidence type="ECO:0000313" key="2">
    <source>
        <dbReference type="EMBL" id="JAD75985.1"/>
    </source>
</evidence>
<organism evidence="2">
    <name type="scientific">Arundo donax</name>
    <name type="common">Giant reed</name>
    <name type="synonym">Donax arundinaceus</name>
    <dbReference type="NCBI Taxonomy" id="35708"/>
    <lineage>
        <taxon>Eukaryota</taxon>
        <taxon>Viridiplantae</taxon>
        <taxon>Streptophyta</taxon>
        <taxon>Embryophyta</taxon>
        <taxon>Tracheophyta</taxon>
        <taxon>Spermatophyta</taxon>
        <taxon>Magnoliopsida</taxon>
        <taxon>Liliopsida</taxon>
        <taxon>Poales</taxon>
        <taxon>Poaceae</taxon>
        <taxon>PACMAD clade</taxon>
        <taxon>Arundinoideae</taxon>
        <taxon>Arundineae</taxon>
        <taxon>Arundo</taxon>
    </lineage>
</organism>
<reference evidence="2" key="2">
    <citation type="journal article" date="2015" name="Data Brief">
        <title>Shoot transcriptome of the giant reed, Arundo donax.</title>
        <authorList>
            <person name="Barrero R.A."/>
            <person name="Guerrero F.D."/>
            <person name="Moolhuijzen P."/>
            <person name="Goolsby J.A."/>
            <person name="Tidwell J."/>
            <person name="Bellgard S.E."/>
            <person name="Bellgard M.I."/>
        </authorList>
    </citation>
    <scope>NUCLEOTIDE SEQUENCE</scope>
    <source>
        <tissue evidence="2">Shoot tissue taken approximately 20 cm above the soil surface</tissue>
    </source>
</reference>
<proteinExistence type="predicted"/>
<feature type="region of interest" description="Disordered" evidence="1">
    <location>
        <begin position="51"/>
        <end position="84"/>
    </location>
</feature>